<dbReference type="InterPro" id="IPR024537">
    <property type="entry name" value="DUF3322"/>
</dbReference>
<organism evidence="3 4">
    <name type="scientific">Corynebacterium glutamicum (strain ATCC 13032 / DSM 20300 / JCM 1318 / BCRC 11384 / CCUG 27702 / LMG 3730 / NBRC 12168 / NCIMB 10025 / NRRL B-2784 / 534)</name>
    <dbReference type="NCBI Taxonomy" id="196627"/>
    <lineage>
        <taxon>Bacteria</taxon>
        <taxon>Bacillati</taxon>
        <taxon>Actinomycetota</taxon>
        <taxon>Actinomycetes</taxon>
        <taxon>Mycobacteriales</taxon>
        <taxon>Corynebacteriaceae</taxon>
        <taxon>Corynebacterium</taxon>
    </lineage>
</organism>
<keyword evidence="4" id="KW-1185">Reference proteome</keyword>
<keyword evidence="5" id="KW-0002">3D-structure</keyword>
<evidence type="ECO:0000313" key="4">
    <source>
        <dbReference type="Proteomes" id="UP000000582"/>
    </source>
</evidence>
<dbReference type="STRING" id="196627.cg3103"/>
<evidence type="ECO:0000259" key="1">
    <source>
        <dbReference type="Pfam" id="PF09983"/>
    </source>
</evidence>
<dbReference type="InterPro" id="IPR014544">
    <property type="entry name" value="UCP028408"/>
</dbReference>
<dbReference type="EMBL" id="BA000036">
    <property type="protein sequence ID" value="BAC00197.1"/>
    <property type="molecule type" value="Genomic_DNA"/>
</dbReference>
<feature type="domain" description="DUF3322" evidence="2">
    <location>
        <begin position="38"/>
        <end position="211"/>
    </location>
</feature>
<dbReference type="Pfam" id="PF11795">
    <property type="entry name" value="DUF3322"/>
    <property type="match status" value="1"/>
</dbReference>
<dbReference type="SMR" id="Q8NLY3"/>
<dbReference type="Pfam" id="PF09983">
    <property type="entry name" value="JetD_C"/>
    <property type="match status" value="1"/>
</dbReference>
<gene>
    <name evidence="3" type="ordered locus">Cgl2803</name>
</gene>
<dbReference type="BioCyc" id="CORYNE:G18NG-12420-MONOMER"/>
<evidence type="ECO:0000259" key="2">
    <source>
        <dbReference type="Pfam" id="PF11795"/>
    </source>
</evidence>
<dbReference type="AlphaFoldDB" id="Q8NLY3"/>
<reference evidence="4" key="1">
    <citation type="journal article" date="2003" name="Appl. Microbiol. Biotechnol.">
        <title>The Corynebacterium glutamicum genome: features and impacts on biotechnological processes.</title>
        <authorList>
            <person name="Ikeda M."/>
            <person name="Nakagawa S."/>
        </authorList>
    </citation>
    <scope>NUCLEOTIDE SEQUENCE [LARGE SCALE GENOMIC DNA]</scope>
    <source>
        <strain evidence="4">ATCC 13032 / DSM 20300 / BCRC 11384 / JCM 1318 / LMG 3730 / NCIMB 10025</strain>
    </source>
</reference>
<sequence>MSAPPSWSATPKNQTPRAQFRAIPVSLGSRNNMPLFIDDALHRSKKYFHAHLSELLLGEFAGLSLPLHPPTAAKAAADIDATREFIRQWEGRDDVEYAIRNWSPVGLGKTEVPVRLTLNTTEELVVFAQVEDEWSSLHERFSQLSGFTAEVVAKHVSLWRSLSNDDLSKAVLVVDWFLKHPNSGLLKRAVAVEGVHTKWLENHRVLIETLVADKRGEPGRADLGLGDAEARVRLRFHSVDAPAGLTDIEVPLSNLCELQEPQVILMVENLDSFLALPTWPGVTIAWGAGYRAVDIVRGPYFSNGRLLYWGDLDLDGFKILDGVRSHVPHTESVLMNSETVSRWRYLGVADREFKAESFDNLHDFESDALDLLITDGELRIEQERIRLDVAVEEIEKVIRG</sequence>
<dbReference type="Proteomes" id="UP000000582">
    <property type="component" value="Chromosome"/>
</dbReference>
<protein>
    <recommendedName>
        <fullName evidence="6">Wadjet protein JetD C-terminal domain-containing protein</fullName>
    </recommendedName>
</protein>
<dbReference type="PATRIC" id="fig|196627.13.peg.2735"/>
<dbReference type="HOGENOM" id="CLU_054007_1_0_11"/>
<dbReference type="InterPro" id="IPR024534">
    <property type="entry name" value="JetD_C"/>
</dbReference>
<name>Q8NLY3_CORGL</name>
<reference evidence="5" key="2">
    <citation type="journal article" date="2023" name="Nucleic Acids Res.">
        <title>The MksG nuclease is the executing part of the bacterial plasmid defense system MksBEFG.</title>
        <authorList>
            <person name="Weiss M."/>
            <person name="Giacomelli G."/>
            <person name="Assaya M.B."/>
            <person name="Grundt F."/>
            <person name="Haouz A."/>
            <person name="Peng F."/>
            <person name="Petrella S."/>
            <person name="Wehenkel A.M."/>
            <person name="Bramkamp M."/>
        </authorList>
    </citation>
    <scope>X-RAY CRYSTALLOGRAPHY (4.60 ANGSTROMS) OF 33-400</scope>
</reference>
<dbReference type="PIRSF" id="PIRSF028408">
    <property type="entry name" value="UCP028408"/>
    <property type="match status" value="1"/>
</dbReference>
<dbReference type="OrthoDB" id="322908at2"/>
<accession>Q8NLY3</accession>
<dbReference type="eggNOG" id="COG4924">
    <property type="taxonomic scope" value="Bacteria"/>
</dbReference>
<evidence type="ECO:0000313" key="3">
    <source>
        <dbReference type="EMBL" id="BAC00197.1"/>
    </source>
</evidence>
<dbReference type="PDB" id="8B7F">
    <property type="method" value="X-ray"/>
    <property type="resolution" value="4.60 A"/>
    <property type="chains" value="A/B=33-400"/>
</dbReference>
<dbReference type="KEGG" id="cgl:Cgl2803"/>
<feature type="domain" description="Wadjet protein JetD C-terminal" evidence="1">
    <location>
        <begin position="224"/>
        <end position="393"/>
    </location>
</feature>
<evidence type="ECO:0008006" key="6">
    <source>
        <dbReference type="Google" id="ProtNLM"/>
    </source>
</evidence>
<evidence type="ECO:0007829" key="5">
    <source>
        <dbReference type="PDB" id="8B7F"/>
    </source>
</evidence>
<proteinExistence type="evidence at protein level"/>